<dbReference type="InterPro" id="IPR043358">
    <property type="entry name" value="GNL1-like"/>
</dbReference>
<feature type="compositionally biased region" description="Acidic residues" evidence="5">
    <location>
        <begin position="641"/>
        <end position="650"/>
    </location>
</feature>
<feature type="compositionally biased region" description="Acidic residues" evidence="5">
    <location>
        <begin position="579"/>
        <end position="625"/>
    </location>
</feature>
<evidence type="ECO:0000313" key="7">
    <source>
        <dbReference type="EMBL" id="KAF5323359.1"/>
    </source>
</evidence>
<proteinExistence type="predicted"/>
<feature type="compositionally biased region" description="Basic residues" evidence="5">
    <location>
        <begin position="1"/>
        <end position="23"/>
    </location>
</feature>
<comment type="caution">
    <text evidence="7">The sequence shown here is derived from an EMBL/GenBank/DDBJ whole genome shotgun (WGS) entry which is preliminary data.</text>
</comment>
<dbReference type="PANTHER" id="PTHR45709:SF3">
    <property type="entry name" value="GUANINE NUCLEOTIDE-BINDING PROTEIN-LIKE 1"/>
    <property type="match status" value="1"/>
</dbReference>
<keyword evidence="1" id="KW-0547">Nucleotide-binding</keyword>
<evidence type="ECO:0000259" key="6">
    <source>
        <dbReference type="Pfam" id="PF01926"/>
    </source>
</evidence>
<comment type="function">
    <text evidence="3">Possible regulatory or functional link with the histocompatibility cluster.</text>
</comment>
<dbReference type="AlphaFoldDB" id="A0A8H5BHA6"/>
<evidence type="ECO:0000313" key="8">
    <source>
        <dbReference type="Proteomes" id="UP000541558"/>
    </source>
</evidence>
<reference evidence="7 8" key="1">
    <citation type="journal article" date="2020" name="ISME J.">
        <title>Uncovering the hidden diversity of litter-decomposition mechanisms in mushroom-forming fungi.</title>
        <authorList>
            <person name="Floudas D."/>
            <person name="Bentzer J."/>
            <person name="Ahren D."/>
            <person name="Johansson T."/>
            <person name="Persson P."/>
            <person name="Tunlid A."/>
        </authorList>
    </citation>
    <scope>NUCLEOTIDE SEQUENCE [LARGE SCALE GENOMIC DNA]</scope>
    <source>
        <strain evidence="7 8">CBS 175.51</strain>
    </source>
</reference>
<evidence type="ECO:0000256" key="4">
    <source>
        <dbReference type="ARBA" id="ARBA00039902"/>
    </source>
</evidence>
<dbReference type="Gene3D" id="3.40.50.300">
    <property type="entry name" value="P-loop containing nucleotide triphosphate hydrolases"/>
    <property type="match status" value="1"/>
</dbReference>
<protein>
    <recommendedName>
        <fullName evidence="4">Guanine nucleotide-binding protein-like 1</fullName>
    </recommendedName>
</protein>
<dbReference type="Pfam" id="PF01926">
    <property type="entry name" value="MMR_HSR1"/>
    <property type="match status" value="1"/>
</dbReference>
<feature type="region of interest" description="Disordered" evidence="5">
    <location>
        <begin position="346"/>
        <end position="367"/>
    </location>
</feature>
<keyword evidence="8" id="KW-1185">Reference proteome</keyword>
<dbReference type="InterPro" id="IPR027417">
    <property type="entry name" value="P-loop_NTPase"/>
</dbReference>
<keyword evidence="2" id="KW-0342">GTP-binding</keyword>
<evidence type="ECO:0000256" key="3">
    <source>
        <dbReference type="ARBA" id="ARBA00037770"/>
    </source>
</evidence>
<feature type="domain" description="G" evidence="6">
    <location>
        <begin position="377"/>
        <end position="431"/>
    </location>
</feature>
<feature type="region of interest" description="Disordered" evidence="5">
    <location>
        <begin position="477"/>
        <end position="498"/>
    </location>
</feature>
<feature type="compositionally biased region" description="Basic and acidic residues" evidence="5">
    <location>
        <begin position="477"/>
        <end position="489"/>
    </location>
</feature>
<dbReference type="GO" id="GO:0003924">
    <property type="term" value="F:GTPase activity"/>
    <property type="evidence" value="ECO:0007669"/>
    <property type="project" value="InterPro"/>
</dbReference>
<gene>
    <name evidence="7" type="ORF">D9611_005644</name>
</gene>
<evidence type="ECO:0000256" key="2">
    <source>
        <dbReference type="ARBA" id="ARBA00023134"/>
    </source>
</evidence>
<name>A0A8H5BHA6_9AGAR</name>
<dbReference type="GO" id="GO:0005525">
    <property type="term" value="F:GTP binding"/>
    <property type="evidence" value="ECO:0007669"/>
    <property type="project" value="UniProtKB-KW"/>
</dbReference>
<evidence type="ECO:0000256" key="1">
    <source>
        <dbReference type="ARBA" id="ARBA00022741"/>
    </source>
</evidence>
<dbReference type="PANTHER" id="PTHR45709">
    <property type="entry name" value="LARGE SUBUNIT GTPASE 1 HOMOLOG-RELATED"/>
    <property type="match status" value="1"/>
</dbReference>
<organism evidence="7 8">
    <name type="scientific">Ephemerocybe angulata</name>
    <dbReference type="NCBI Taxonomy" id="980116"/>
    <lineage>
        <taxon>Eukaryota</taxon>
        <taxon>Fungi</taxon>
        <taxon>Dikarya</taxon>
        <taxon>Basidiomycota</taxon>
        <taxon>Agaricomycotina</taxon>
        <taxon>Agaricomycetes</taxon>
        <taxon>Agaricomycetidae</taxon>
        <taxon>Agaricales</taxon>
        <taxon>Agaricineae</taxon>
        <taxon>Psathyrellaceae</taxon>
        <taxon>Ephemerocybe</taxon>
    </lineage>
</organism>
<dbReference type="EMBL" id="JAACJK010000166">
    <property type="protein sequence ID" value="KAF5323359.1"/>
    <property type="molecule type" value="Genomic_DNA"/>
</dbReference>
<dbReference type="OrthoDB" id="61815at2759"/>
<feature type="region of interest" description="Disordered" evidence="5">
    <location>
        <begin position="578"/>
        <end position="650"/>
    </location>
</feature>
<sequence>MPPRKKPSSMNKKKADRKLKRAIKQGIVEAPEKKRTSHKKRPRVGPTGHTIGPDGSVVPPIRGLGLQSAFTKLSPQFLEESKHIASNIALTRPLPPSSAIYAKADPGSFAPTTLTCISRPKWNFNMTKTEVEKNEEGVFKKWLAQNDQTILAWQEELDAKRKAALEEDESPQTMPASPTYFERNIEVWRQLWRVTEISEILLILIDSRCPDLHFPPSLASYLKNRKIILVLTKVDITGAERTEAWKAHIHAQYPTIPIVEVESYIPKDQSAVHQGRGRFQASIPENFRVKLIDTIKKVHAELLEPPAEVKSRPERLKNWIPPVKPEVNWDALVEAKGDKVGLAVGGPSVPRSGHDLDEGTTQNESGSYERRVPEILTVGLIGQPNVGKSSLLNALFGVPKVTASKTPGKTKHFQTLFWTQDVRLVDCPGLVFPNFVPMELQVLAGTLPISRVSAISACIHYASQRLPLERIYQLRHPSLDEGPKEDKRTWRGGQPRPVTVTQEKPVVWTAMDILTVYATTKGWVTAKAGRPDIHRAGNAMLRSLAEGRVSWGFWPPGTESEHCGADGAGVWISDREFVDSDTESEQEPEDEESGTGADSDSDATDGEESESESEEEEESNEEDEGGQNVGIGRFGALAIDLGEESEASEE</sequence>
<evidence type="ECO:0000256" key="5">
    <source>
        <dbReference type="SAM" id="MobiDB-lite"/>
    </source>
</evidence>
<feature type="region of interest" description="Disordered" evidence="5">
    <location>
        <begin position="1"/>
        <end position="58"/>
    </location>
</feature>
<dbReference type="Proteomes" id="UP000541558">
    <property type="component" value="Unassembled WGS sequence"/>
</dbReference>
<accession>A0A8H5BHA6</accession>
<dbReference type="InterPro" id="IPR006073">
    <property type="entry name" value="GTP-bd"/>
</dbReference>
<dbReference type="SUPFAM" id="SSF52540">
    <property type="entry name" value="P-loop containing nucleoside triphosphate hydrolases"/>
    <property type="match status" value="1"/>
</dbReference>